<evidence type="ECO:0000256" key="14">
    <source>
        <dbReference type="ARBA" id="ARBA00023136"/>
    </source>
</evidence>
<evidence type="ECO:0000313" key="20">
    <source>
        <dbReference type="EMBL" id="ATA66428.1"/>
    </source>
</evidence>
<dbReference type="AlphaFoldDB" id="A0A286NT61"/>
<dbReference type="EMBL" id="KY780366">
    <property type="protein sequence ID" value="ATA66428.1"/>
    <property type="molecule type" value="Genomic_DNA"/>
</dbReference>
<dbReference type="InterPro" id="IPR003945">
    <property type="entry name" value="NU5C-like"/>
</dbReference>
<keyword evidence="6 16" id="KW-0812">Transmembrane</keyword>
<comment type="similarity">
    <text evidence="16">Belongs to the complex I subunit 5 family.</text>
</comment>
<evidence type="ECO:0000256" key="4">
    <source>
        <dbReference type="ARBA" id="ARBA00022448"/>
    </source>
</evidence>
<evidence type="ECO:0000256" key="12">
    <source>
        <dbReference type="ARBA" id="ARBA00023075"/>
    </source>
</evidence>
<evidence type="ECO:0000256" key="11">
    <source>
        <dbReference type="ARBA" id="ARBA00023027"/>
    </source>
</evidence>
<feature type="transmembrane region" description="Helical" evidence="16">
    <location>
        <begin position="240"/>
        <end position="261"/>
    </location>
</feature>
<evidence type="ECO:0000256" key="9">
    <source>
        <dbReference type="ARBA" id="ARBA00022982"/>
    </source>
</evidence>
<evidence type="ECO:0000256" key="16">
    <source>
        <dbReference type="RuleBase" id="RU003404"/>
    </source>
</evidence>
<feature type="transmembrane region" description="Helical" evidence="16">
    <location>
        <begin position="413"/>
        <end position="432"/>
    </location>
</feature>
<dbReference type="PANTHER" id="PTHR42829">
    <property type="entry name" value="NADH-UBIQUINONE OXIDOREDUCTASE CHAIN 5"/>
    <property type="match status" value="1"/>
</dbReference>
<dbReference type="GO" id="GO:0042773">
    <property type="term" value="P:ATP synthesis coupled electron transport"/>
    <property type="evidence" value="ECO:0007669"/>
    <property type="project" value="InterPro"/>
</dbReference>
<feature type="transmembrane region" description="Helical" evidence="16">
    <location>
        <begin position="214"/>
        <end position="234"/>
    </location>
</feature>
<dbReference type="Pfam" id="PF06455">
    <property type="entry name" value="NADH5_C"/>
    <property type="match status" value="1"/>
</dbReference>
<sequence>MQYLFKVYYYYSIIMCFLVCWVVVCINFLFSGEVMVVELDLLSSSVLNLNIPFVVDMYSLLFCLIVLTISSSVMFYNGFYMDSEVFYSRFCKMVLLFVLSMLFLVFIPNLLGLMIGWDGLGLTSYLLVIFYQDKKSLGSGTLTVLSNRVGDVLFFMGISLASGMSTWGFVDMSESLVVSALCGVIVVGCMTKSAQLPFSAWLPAAMAAPSPVSALVHSSTLVTAGVYVLVRFSSCISSEWFIFLGLISSMTMVMAAISAVFEPDVKKVVALSTLSQLGVMMLAISIGSVGACFFHLVSHALFKALMFLCVGSIIHFSGLQDLRYLGGFIFKNPIVCCWLMVACLSLMGFPFLSGFYSKDLVLEAFLSGGGNMLLILLVVVSTCLTAFYSTWVLVGSLSGSTMFPLSGDMNSNIFVSLPCFILGMGALFGGLIMQCLVLDFNMSFCLQGVVKMMPIMCVISGLLGFAMFMMLNNHHQFYLKHLDNNEEVNTGEFMASKMWFLPLLSSDLYSHKALMMSGLMKSSVEDGYIESYIGGEGIWDHSSGWSEQYMSSQLEFMGVCFVKGLFFLLFLMSVTWS</sequence>
<feature type="transmembrane region" description="Helical" evidence="16">
    <location>
        <begin position="90"/>
        <end position="107"/>
    </location>
</feature>
<dbReference type="InterPro" id="IPR001750">
    <property type="entry name" value="ND/Mrp_TM"/>
</dbReference>
<comment type="subcellular location">
    <subcellularLocation>
        <location evidence="1">Mitochondrion inner membrane</location>
        <topology evidence="1">Multi-pass membrane protein</topology>
    </subcellularLocation>
</comment>
<feature type="transmembrane region" description="Helical" evidence="16">
    <location>
        <begin position="372"/>
        <end position="393"/>
    </location>
</feature>
<feature type="transmembrane region" description="Helical" evidence="16">
    <location>
        <begin position="293"/>
        <end position="316"/>
    </location>
</feature>
<dbReference type="Pfam" id="PF00662">
    <property type="entry name" value="Proton_antipo_N"/>
    <property type="match status" value="1"/>
</dbReference>
<evidence type="ECO:0000259" key="18">
    <source>
        <dbReference type="Pfam" id="PF00662"/>
    </source>
</evidence>
<organism evidence="20">
    <name type="scientific">Donax vittatus</name>
    <dbReference type="NCBI Taxonomy" id="246755"/>
    <lineage>
        <taxon>Eukaryota</taxon>
        <taxon>Metazoa</taxon>
        <taxon>Spiralia</taxon>
        <taxon>Lophotrochozoa</taxon>
        <taxon>Mollusca</taxon>
        <taxon>Bivalvia</taxon>
        <taxon>Autobranchia</taxon>
        <taxon>Heteroconchia</taxon>
        <taxon>Euheterodonta</taxon>
        <taxon>Imparidentia</taxon>
        <taxon>Neoheterodontei</taxon>
        <taxon>Cardiida</taxon>
        <taxon>Tellinoidea</taxon>
        <taxon>Donacidae</taxon>
        <taxon>Donax</taxon>
    </lineage>
</organism>
<gene>
    <name evidence="20" type="primary">nad5</name>
</gene>
<feature type="domain" description="NADH:quinone oxidoreductase/Mrp antiporter transmembrane" evidence="17">
    <location>
        <begin position="109"/>
        <end position="385"/>
    </location>
</feature>
<feature type="domain" description="NADH-Ubiquinone oxidoreductase (complex I) chain 5 N-terminal" evidence="18">
    <location>
        <begin position="44"/>
        <end position="90"/>
    </location>
</feature>
<proteinExistence type="inferred from homology"/>
<keyword evidence="10 16" id="KW-1133">Transmembrane helix</keyword>
<keyword evidence="12 16" id="KW-0830">Ubiquinone</keyword>
<evidence type="ECO:0000256" key="5">
    <source>
        <dbReference type="ARBA" id="ARBA00022660"/>
    </source>
</evidence>
<keyword evidence="9" id="KW-0249">Electron transport</keyword>
<feature type="transmembrane region" description="Helical" evidence="16">
    <location>
        <begin position="556"/>
        <end position="576"/>
    </location>
</feature>
<dbReference type="GO" id="GO:0005743">
    <property type="term" value="C:mitochondrial inner membrane"/>
    <property type="evidence" value="ECO:0007669"/>
    <property type="project" value="UniProtKB-SubCell"/>
</dbReference>
<dbReference type="Pfam" id="PF00361">
    <property type="entry name" value="Proton_antipo_M"/>
    <property type="match status" value="1"/>
</dbReference>
<keyword evidence="4 16" id="KW-0813">Transport</keyword>
<evidence type="ECO:0000256" key="13">
    <source>
        <dbReference type="ARBA" id="ARBA00023128"/>
    </source>
</evidence>
<evidence type="ECO:0000256" key="8">
    <source>
        <dbReference type="ARBA" id="ARBA00022967"/>
    </source>
</evidence>
<feature type="transmembrane region" description="Helical" evidence="16">
    <location>
        <begin position="176"/>
        <end position="202"/>
    </location>
</feature>
<name>A0A286NT61_9BIVA</name>
<comment type="function">
    <text evidence="16">Core subunit of the mitochondrial membrane respiratory chain NADH dehydrogenase (Complex I) which catalyzes electron transfer from NADH through the respiratory chain, using ubiquinone as an electron acceptor. Essential for the catalytic activity and assembly of complex I.</text>
</comment>
<dbReference type="InterPro" id="IPR001516">
    <property type="entry name" value="Proton_antipo_N"/>
</dbReference>
<dbReference type="InterPro" id="IPR010934">
    <property type="entry name" value="NADH_DH_su5_C"/>
</dbReference>
<keyword evidence="13 16" id="KW-0496">Mitochondrion</keyword>
<evidence type="ECO:0000256" key="3">
    <source>
        <dbReference type="ARBA" id="ARBA00021096"/>
    </source>
</evidence>
<accession>A0A286NT61</accession>
<dbReference type="GO" id="GO:0008137">
    <property type="term" value="F:NADH dehydrogenase (ubiquinone) activity"/>
    <property type="evidence" value="ECO:0007669"/>
    <property type="project" value="UniProtKB-EC"/>
</dbReference>
<evidence type="ECO:0000256" key="2">
    <source>
        <dbReference type="ARBA" id="ARBA00012944"/>
    </source>
</evidence>
<dbReference type="EC" id="7.1.1.2" evidence="2 16"/>
<evidence type="ECO:0000256" key="6">
    <source>
        <dbReference type="ARBA" id="ARBA00022692"/>
    </source>
</evidence>
<keyword evidence="7" id="KW-0999">Mitochondrion inner membrane</keyword>
<feature type="transmembrane region" description="Helical" evidence="16">
    <location>
        <begin position="7"/>
        <end position="30"/>
    </location>
</feature>
<evidence type="ECO:0000259" key="19">
    <source>
        <dbReference type="Pfam" id="PF06455"/>
    </source>
</evidence>
<evidence type="ECO:0000259" key="17">
    <source>
        <dbReference type="Pfam" id="PF00361"/>
    </source>
</evidence>
<evidence type="ECO:0000256" key="7">
    <source>
        <dbReference type="ARBA" id="ARBA00022792"/>
    </source>
</evidence>
<keyword evidence="14 16" id="KW-0472">Membrane</keyword>
<feature type="domain" description="NADH dehydrogenase subunit 5 C-terminal" evidence="19">
    <location>
        <begin position="392"/>
        <end position="573"/>
    </location>
</feature>
<dbReference type="GO" id="GO:0003954">
    <property type="term" value="F:NADH dehydrogenase activity"/>
    <property type="evidence" value="ECO:0007669"/>
    <property type="project" value="TreeGrafter"/>
</dbReference>
<keyword evidence="8" id="KW-1278">Translocase</keyword>
<dbReference type="PRINTS" id="PR01434">
    <property type="entry name" value="NADHDHGNASE5"/>
</dbReference>
<reference evidence="20" key="1">
    <citation type="journal article" date="2017" name="PLoS ONE">
        <title>First complete female mitochondrial genome in four bivalve species genus Donax and their phylogenetic relationships within the Veneroida order.</title>
        <authorList>
            <person name="Fernandez-Perez J."/>
            <person name="Nanton A."/>
            <person name="Ruiz-Ruano F.J."/>
            <person name="Camacho J.P.M."/>
            <person name="Mendez J."/>
        </authorList>
    </citation>
    <scope>NUCLEOTIDE SEQUENCE</scope>
</reference>
<protein>
    <recommendedName>
        <fullName evidence="3 16">NADH-ubiquinone oxidoreductase chain 5</fullName>
        <ecNumber evidence="2 16">7.1.1.2</ecNumber>
    </recommendedName>
</protein>
<dbReference type="PANTHER" id="PTHR42829:SF2">
    <property type="entry name" value="NADH-UBIQUINONE OXIDOREDUCTASE CHAIN 5"/>
    <property type="match status" value="1"/>
</dbReference>
<feature type="transmembrane region" description="Helical" evidence="16">
    <location>
        <begin position="268"/>
        <end position="287"/>
    </location>
</feature>
<feature type="transmembrane region" description="Helical" evidence="16">
    <location>
        <begin position="452"/>
        <end position="471"/>
    </location>
</feature>
<comment type="catalytic activity">
    <reaction evidence="15 16">
        <text>a ubiquinone + NADH + 5 H(+)(in) = a ubiquinol + NAD(+) + 4 H(+)(out)</text>
        <dbReference type="Rhea" id="RHEA:29091"/>
        <dbReference type="Rhea" id="RHEA-COMP:9565"/>
        <dbReference type="Rhea" id="RHEA-COMP:9566"/>
        <dbReference type="ChEBI" id="CHEBI:15378"/>
        <dbReference type="ChEBI" id="CHEBI:16389"/>
        <dbReference type="ChEBI" id="CHEBI:17976"/>
        <dbReference type="ChEBI" id="CHEBI:57540"/>
        <dbReference type="ChEBI" id="CHEBI:57945"/>
        <dbReference type="EC" id="7.1.1.2"/>
    </reaction>
</comment>
<evidence type="ECO:0000256" key="15">
    <source>
        <dbReference type="ARBA" id="ARBA00049551"/>
    </source>
</evidence>
<feature type="transmembrane region" description="Helical" evidence="16">
    <location>
        <begin position="57"/>
        <end position="78"/>
    </location>
</feature>
<geneLocation type="mitochondrion" evidence="20"/>
<keyword evidence="5" id="KW-0679">Respiratory chain</keyword>
<feature type="transmembrane region" description="Helical" evidence="16">
    <location>
        <begin position="152"/>
        <end position="170"/>
    </location>
</feature>
<dbReference type="GO" id="GO:0015990">
    <property type="term" value="P:electron transport coupled proton transport"/>
    <property type="evidence" value="ECO:0007669"/>
    <property type="project" value="TreeGrafter"/>
</dbReference>
<evidence type="ECO:0000256" key="1">
    <source>
        <dbReference type="ARBA" id="ARBA00004448"/>
    </source>
</evidence>
<feature type="transmembrane region" description="Helical" evidence="16">
    <location>
        <begin position="328"/>
        <end position="352"/>
    </location>
</feature>
<keyword evidence="11 16" id="KW-0520">NAD</keyword>
<evidence type="ECO:0000256" key="10">
    <source>
        <dbReference type="ARBA" id="ARBA00022989"/>
    </source>
</evidence>